<comment type="catalytic activity">
    <reaction evidence="1">
        <text>9-(9Z-hexadecenoyloxy)-octadecanoate + H2O = (9Z)-hexadecenoate + 9-hydroxy-octadecanoate + H(+)</text>
        <dbReference type="Rhea" id="RHEA:52068"/>
        <dbReference type="ChEBI" id="CHEBI:15377"/>
        <dbReference type="ChEBI" id="CHEBI:15378"/>
        <dbReference type="ChEBI" id="CHEBI:32372"/>
        <dbReference type="ChEBI" id="CHEBI:136286"/>
        <dbReference type="ChEBI" id="CHEBI:136309"/>
    </reaction>
    <physiologicalReaction direction="left-to-right" evidence="1">
        <dbReference type="Rhea" id="RHEA:52069"/>
    </physiologicalReaction>
</comment>
<organism evidence="18 19">
    <name type="scientific">Sphenodon punctatus</name>
    <name type="common">Tuatara</name>
    <name type="synonym">Hatteria punctata</name>
    <dbReference type="NCBI Taxonomy" id="8508"/>
    <lineage>
        <taxon>Eukaryota</taxon>
        <taxon>Metazoa</taxon>
        <taxon>Chordata</taxon>
        <taxon>Craniata</taxon>
        <taxon>Vertebrata</taxon>
        <taxon>Euteleostomi</taxon>
        <taxon>Lepidosauria</taxon>
        <taxon>Sphenodontia</taxon>
        <taxon>Sphenodontidae</taxon>
        <taxon>Sphenodon</taxon>
    </lineage>
</organism>
<feature type="transmembrane region" description="Helical" evidence="17">
    <location>
        <begin position="7"/>
        <end position="28"/>
    </location>
</feature>
<name>A0A8D0G4A7_SPHPU</name>
<keyword evidence="4 17" id="KW-0812">Transmembrane</keyword>
<dbReference type="GO" id="GO:0005901">
    <property type="term" value="C:caveola"/>
    <property type="evidence" value="ECO:0007669"/>
    <property type="project" value="Ensembl"/>
</dbReference>
<evidence type="ECO:0000256" key="13">
    <source>
        <dbReference type="ARBA" id="ARBA00049221"/>
    </source>
</evidence>
<dbReference type="GeneTree" id="ENSGT00940000158284"/>
<dbReference type="Proteomes" id="UP000694392">
    <property type="component" value="Unplaced"/>
</dbReference>
<evidence type="ECO:0000256" key="17">
    <source>
        <dbReference type="SAM" id="Phobius"/>
    </source>
</evidence>
<feature type="transmembrane region" description="Helical" evidence="17">
    <location>
        <begin position="48"/>
        <end position="70"/>
    </location>
</feature>
<comment type="catalytic activity">
    <reaction evidence="14">
        <text>13-(9Z-octadecenoyloxy)-octadecanoate + H2O = 13-hydroxy-octadecanoate + (9Z)-octadecenoate + H(+)</text>
        <dbReference type="Rhea" id="RHEA:52064"/>
        <dbReference type="ChEBI" id="CHEBI:15377"/>
        <dbReference type="ChEBI" id="CHEBI:15378"/>
        <dbReference type="ChEBI" id="CHEBI:30823"/>
        <dbReference type="ChEBI" id="CHEBI:136303"/>
        <dbReference type="ChEBI" id="CHEBI:136304"/>
    </reaction>
    <physiologicalReaction direction="left-to-right" evidence="14">
        <dbReference type="Rhea" id="RHEA:52065"/>
    </physiologicalReaction>
</comment>
<evidence type="ECO:0000256" key="12">
    <source>
        <dbReference type="ARBA" id="ARBA00048800"/>
    </source>
</evidence>
<dbReference type="GO" id="GO:0050709">
    <property type="term" value="P:negative regulation of protein secretion"/>
    <property type="evidence" value="ECO:0007669"/>
    <property type="project" value="Ensembl"/>
</dbReference>
<dbReference type="InterPro" id="IPR006838">
    <property type="entry name" value="ADTRP_AIG1"/>
</dbReference>
<evidence type="ECO:0000256" key="15">
    <source>
        <dbReference type="ARBA" id="ARBA00049322"/>
    </source>
</evidence>
<evidence type="ECO:0000256" key="9">
    <source>
        <dbReference type="ARBA" id="ARBA00047863"/>
    </source>
</evidence>
<evidence type="ECO:0000256" key="3">
    <source>
        <dbReference type="ARBA" id="ARBA00009300"/>
    </source>
</evidence>
<evidence type="ECO:0000256" key="10">
    <source>
        <dbReference type="ARBA" id="ARBA00048680"/>
    </source>
</evidence>
<keyword evidence="19" id="KW-1185">Reference proteome</keyword>
<dbReference type="Ensembl" id="ENSSPUT00000000074.1">
    <property type="protein sequence ID" value="ENSSPUP00000000066.1"/>
    <property type="gene ID" value="ENSSPUG00000000021.1"/>
</dbReference>
<keyword evidence="5 17" id="KW-1133">Transmembrane helix</keyword>
<comment type="catalytic activity">
    <reaction evidence="10">
        <text>12-octadecanoyloxy-octadecanoate + H2O = 12-hydroxyoctadecanoate + octadecanoate + H(+)</text>
        <dbReference type="Rhea" id="RHEA:52080"/>
        <dbReference type="ChEBI" id="CHEBI:15377"/>
        <dbReference type="ChEBI" id="CHEBI:15378"/>
        <dbReference type="ChEBI" id="CHEBI:25629"/>
        <dbReference type="ChEBI" id="CHEBI:84201"/>
        <dbReference type="ChEBI" id="CHEBI:136330"/>
    </reaction>
    <physiologicalReaction direction="left-to-right" evidence="10">
        <dbReference type="Rhea" id="RHEA:52081"/>
    </physiologicalReaction>
</comment>
<evidence type="ECO:0000313" key="19">
    <source>
        <dbReference type="Proteomes" id="UP000694392"/>
    </source>
</evidence>
<dbReference type="GO" id="GO:0071383">
    <property type="term" value="P:cellular response to steroid hormone stimulus"/>
    <property type="evidence" value="ECO:0007669"/>
    <property type="project" value="Ensembl"/>
</dbReference>
<evidence type="ECO:0000256" key="14">
    <source>
        <dbReference type="ARBA" id="ARBA00049296"/>
    </source>
</evidence>
<reference evidence="18" key="1">
    <citation type="submission" date="2025-08" db="UniProtKB">
        <authorList>
            <consortium name="Ensembl"/>
        </authorList>
    </citation>
    <scope>IDENTIFICATION</scope>
</reference>
<feature type="transmembrane region" description="Helical" evidence="17">
    <location>
        <begin position="156"/>
        <end position="174"/>
    </location>
</feature>
<dbReference type="GO" id="GO:0009986">
    <property type="term" value="C:cell surface"/>
    <property type="evidence" value="ECO:0007669"/>
    <property type="project" value="Ensembl"/>
</dbReference>
<dbReference type="GO" id="GO:0016787">
    <property type="term" value="F:hydrolase activity"/>
    <property type="evidence" value="ECO:0007669"/>
    <property type="project" value="Ensembl"/>
</dbReference>
<dbReference type="GO" id="GO:0010628">
    <property type="term" value="P:positive regulation of gene expression"/>
    <property type="evidence" value="ECO:0007669"/>
    <property type="project" value="Ensembl"/>
</dbReference>
<evidence type="ECO:0000256" key="4">
    <source>
        <dbReference type="ARBA" id="ARBA00022692"/>
    </source>
</evidence>
<feature type="transmembrane region" description="Helical" evidence="17">
    <location>
        <begin position="180"/>
        <end position="208"/>
    </location>
</feature>
<proteinExistence type="inferred from homology"/>
<dbReference type="Pfam" id="PF04750">
    <property type="entry name" value="Far-17a_AIG1"/>
    <property type="match status" value="1"/>
</dbReference>
<accession>A0A8D0G4A7</accession>
<comment type="catalytic activity">
    <reaction evidence="12">
        <text>9-(9Z-octadecenoyloxy)-octadecanoate + H2O = 9-hydroxy-octadecanoate + (9Z)-octadecenoate + H(+)</text>
        <dbReference type="Rhea" id="RHEA:52048"/>
        <dbReference type="ChEBI" id="CHEBI:15377"/>
        <dbReference type="ChEBI" id="CHEBI:15378"/>
        <dbReference type="ChEBI" id="CHEBI:30823"/>
        <dbReference type="ChEBI" id="CHEBI:136282"/>
        <dbReference type="ChEBI" id="CHEBI:136286"/>
    </reaction>
    <physiologicalReaction direction="left-to-right" evidence="12">
        <dbReference type="Rhea" id="RHEA:52049"/>
    </physiologicalReaction>
</comment>
<evidence type="ECO:0000313" key="18">
    <source>
        <dbReference type="Ensembl" id="ENSSPUP00000000066.1"/>
    </source>
</evidence>
<comment type="catalytic activity">
    <reaction evidence="13">
        <text>9-octadecanoyloxy-octadecanoate + H2O = 9-hydroxy-octadecanoate + octadecanoate + H(+)</text>
        <dbReference type="Rhea" id="RHEA:52096"/>
        <dbReference type="ChEBI" id="CHEBI:15377"/>
        <dbReference type="ChEBI" id="CHEBI:15378"/>
        <dbReference type="ChEBI" id="CHEBI:25629"/>
        <dbReference type="ChEBI" id="CHEBI:136286"/>
        <dbReference type="ChEBI" id="CHEBI:136373"/>
    </reaction>
    <physiologicalReaction direction="left-to-right" evidence="13">
        <dbReference type="Rhea" id="RHEA:52097"/>
    </physiologicalReaction>
</comment>
<dbReference type="GO" id="GO:0140052">
    <property type="term" value="P:cellular response to oxidised low-density lipoprotein particle stimulus"/>
    <property type="evidence" value="ECO:0007669"/>
    <property type="project" value="Ensembl"/>
</dbReference>
<evidence type="ECO:0000256" key="1">
    <source>
        <dbReference type="ARBA" id="ARBA00000923"/>
    </source>
</evidence>
<comment type="catalytic activity">
    <reaction evidence="9">
        <text>9-hexadecanoyloxy-octadecanoate + H2O = 9-hydroxy-octadecanoate + hexadecanoate + H(+)</text>
        <dbReference type="Rhea" id="RHEA:52052"/>
        <dbReference type="ChEBI" id="CHEBI:7896"/>
        <dbReference type="ChEBI" id="CHEBI:15377"/>
        <dbReference type="ChEBI" id="CHEBI:15378"/>
        <dbReference type="ChEBI" id="CHEBI:83670"/>
        <dbReference type="ChEBI" id="CHEBI:136286"/>
    </reaction>
    <physiologicalReaction direction="left-to-right" evidence="9">
        <dbReference type="Rhea" id="RHEA:52053"/>
    </physiologicalReaction>
</comment>
<dbReference type="PANTHER" id="PTHR10989:SF17">
    <property type="entry name" value="ANDROGEN-DEPENDENT TFPI-REGULATING PROTEIN"/>
    <property type="match status" value="1"/>
</dbReference>
<comment type="catalytic activity">
    <reaction evidence="16">
        <text>12-(9Z-hexadecenoyloxy)-octadecanoate + H2O = 12-hydroxyoctadecanoate + (9Z)-hexadecenoate + H(+)</text>
        <dbReference type="Rhea" id="RHEA:52072"/>
        <dbReference type="ChEBI" id="CHEBI:15377"/>
        <dbReference type="ChEBI" id="CHEBI:15378"/>
        <dbReference type="ChEBI" id="CHEBI:32372"/>
        <dbReference type="ChEBI" id="CHEBI:84201"/>
        <dbReference type="ChEBI" id="CHEBI:136312"/>
    </reaction>
    <physiologicalReaction direction="left-to-right" evidence="16">
        <dbReference type="Rhea" id="RHEA:52073"/>
    </physiologicalReaction>
</comment>
<comment type="catalytic activity">
    <reaction evidence="8">
        <text>13-octadecanoyloxy-octadecanoate + H2O = 13-hydroxy-octadecanoate + octadecanoate + H(+)</text>
        <dbReference type="Rhea" id="RHEA:52084"/>
        <dbReference type="ChEBI" id="CHEBI:15377"/>
        <dbReference type="ChEBI" id="CHEBI:15378"/>
        <dbReference type="ChEBI" id="CHEBI:25629"/>
        <dbReference type="ChEBI" id="CHEBI:136304"/>
        <dbReference type="ChEBI" id="CHEBI:136335"/>
    </reaction>
    <physiologicalReaction direction="left-to-right" evidence="8">
        <dbReference type="Rhea" id="RHEA:52085"/>
    </physiologicalReaction>
</comment>
<keyword evidence="6 17" id="KW-0472">Membrane</keyword>
<dbReference type="GO" id="GO:0042758">
    <property type="term" value="P:long-chain fatty acid catabolic process"/>
    <property type="evidence" value="ECO:0007669"/>
    <property type="project" value="Ensembl"/>
</dbReference>
<dbReference type="GO" id="GO:0012505">
    <property type="term" value="C:endomembrane system"/>
    <property type="evidence" value="ECO:0007669"/>
    <property type="project" value="UniProtKB-SubCell"/>
</dbReference>
<evidence type="ECO:0000256" key="11">
    <source>
        <dbReference type="ARBA" id="ARBA00048701"/>
    </source>
</evidence>
<dbReference type="GO" id="GO:0003332">
    <property type="term" value="P:negative regulation of extracellular matrix constituent secretion"/>
    <property type="evidence" value="ECO:0007669"/>
    <property type="project" value="Ensembl"/>
</dbReference>
<evidence type="ECO:0000256" key="7">
    <source>
        <dbReference type="ARBA" id="ARBA00047368"/>
    </source>
</evidence>
<evidence type="ECO:0000256" key="16">
    <source>
        <dbReference type="ARBA" id="ARBA00049428"/>
    </source>
</evidence>
<dbReference type="OMA" id="AFFPPWI"/>
<dbReference type="GO" id="GO:0002042">
    <property type="term" value="P:cell migration involved in sprouting angiogenesis"/>
    <property type="evidence" value="ECO:0007669"/>
    <property type="project" value="Ensembl"/>
</dbReference>
<evidence type="ECO:0000256" key="5">
    <source>
        <dbReference type="ARBA" id="ARBA00022989"/>
    </source>
</evidence>
<evidence type="ECO:0000256" key="2">
    <source>
        <dbReference type="ARBA" id="ARBA00004127"/>
    </source>
</evidence>
<dbReference type="GO" id="GO:0051897">
    <property type="term" value="P:positive regulation of phosphatidylinositol 3-kinase/protein kinase B signal transduction"/>
    <property type="evidence" value="ECO:0007669"/>
    <property type="project" value="Ensembl"/>
</dbReference>
<sequence>MEITTLSLYHCLVFAWYVYISAAVSLIGKGERPSNVFLYGKQWKYLTVLNLLLQAVFYGVSLLADVLILIKKLRSAKSVIFYRDLLFGALAFPISVFVFMSFWVLYTYNRELVYPKSLDGIIPAWLNHAMHTAVLPLALLEIFVTPHRYPSKKNGLSLLGTASFAYLTWVLWIYSTTGEWVYPLFALFSPLGLAAFIFGSLVIILFIYNSGEFLNRMIWGQFTFCFLHIQEMKAGM</sequence>
<comment type="catalytic activity">
    <reaction evidence="11">
        <text>12-(9Z-octadecenoyloxy)-octadecanoate + H2O = 12-hydroxyoctadecanoate + (9Z)-octadecenoate + H(+)</text>
        <dbReference type="Rhea" id="RHEA:52060"/>
        <dbReference type="ChEBI" id="CHEBI:15377"/>
        <dbReference type="ChEBI" id="CHEBI:15378"/>
        <dbReference type="ChEBI" id="CHEBI:30823"/>
        <dbReference type="ChEBI" id="CHEBI:84201"/>
        <dbReference type="ChEBI" id="CHEBI:136302"/>
    </reaction>
    <physiologicalReaction direction="left-to-right" evidence="11">
        <dbReference type="Rhea" id="RHEA:52061"/>
    </physiologicalReaction>
</comment>
<feature type="transmembrane region" description="Helical" evidence="17">
    <location>
        <begin position="82"/>
        <end position="105"/>
    </location>
</feature>
<protein>
    <submittedName>
        <fullName evidence="18">Androgen dependent TFPI regulating protein</fullName>
    </submittedName>
</protein>
<evidence type="ECO:0000256" key="6">
    <source>
        <dbReference type="ARBA" id="ARBA00023136"/>
    </source>
</evidence>
<dbReference type="GO" id="GO:1903038">
    <property type="term" value="P:negative regulation of leukocyte cell-cell adhesion"/>
    <property type="evidence" value="ECO:0007669"/>
    <property type="project" value="Ensembl"/>
</dbReference>
<dbReference type="AlphaFoldDB" id="A0A8D0G4A7"/>
<dbReference type="GO" id="GO:0030195">
    <property type="term" value="P:negative regulation of blood coagulation"/>
    <property type="evidence" value="ECO:0007669"/>
    <property type="project" value="Ensembl"/>
</dbReference>
<comment type="catalytic activity">
    <reaction evidence="15">
        <text>13-(9Z-hexadecenoyloxy)-octadecanoate + H2O = 13-hydroxy-octadecanoate + (9Z)-hexadecenoate + H(+)</text>
        <dbReference type="Rhea" id="RHEA:52076"/>
        <dbReference type="ChEBI" id="CHEBI:15377"/>
        <dbReference type="ChEBI" id="CHEBI:15378"/>
        <dbReference type="ChEBI" id="CHEBI:32372"/>
        <dbReference type="ChEBI" id="CHEBI:136304"/>
        <dbReference type="ChEBI" id="CHEBI:136315"/>
    </reaction>
    <physiologicalReaction direction="left-to-right" evidence="15">
        <dbReference type="Rhea" id="RHEA:52077"/>
    </physiologicalReaction>
</comment>
<evidence type="ECO:0000256" key="8">
    <source>
        <dbReference type="ARBA" id="ARBA00047427"/>
    </source>
</evidence>
<dbReference type="GO" id="GO:2000402">
    <property type="term" value="P:negative regulation of lymphocyte migration"/>
    <property type="evidence" value="ECO:0007669"/>
    <property type="project" value="Ensembl"/>
</dbReference>
<feature type="transmembrane region" description="Helical" evidence="17">
    <location>
        <begin position="125"/>
        <end position="144"/>
    </location>
</feature>
<comment type="similarity">
    <text evidence="3">Belongs to the AIG1 family.</text>
</comment>
<comment type="catalytic activity">
    <reaction evidence="7">
        <text>12-hexadecanoyloxy-octadecanoate + H2O = 12-hydroxyoctadecanoate + hexadecanoate + H(+)</text>
        <dbReference type="Rhea" id="RHEA:52056"/>
        <dbReference type="ChEBI" id="CHEBI:7896"/>
        <dbReference type="ChEBI" id="CHEBI:15377"/>
        <dbReference type="ChEBI" id="CHEBI:15378"/>
        <dbReference type="ChEBI" id="CHEBI:83677"/>
        <dbReference type="ChEBI" id="CHEBI:84201"/>
    </reaction>
    <physiologicalReaction direction="left-to-right" evidence="7">
        <dbReference type="Rhea" id="RHEA:52057"/>
    </physiologicalReaction>
</comment>
<gene>
    <name evidence="18" type="primary">ADTRP</name>
</gene>
<comment type="subcellular location">
    <subcellularLocation>
        <location evidence="2">Endomembrane system</location>
        <topology evidence="2">Multi-pass membrane protein</topology>
    </subcellularLocation>
</comment>
<dbReference type="PANTHER" id="PTHR10989">
    <property type="entry name" value="ANDROGEN-INDUCED PROTEIN 1-RELATED"/>
    <property type="match status" value="1"/>
</dbReference>
<reference evidence="18" key="2">
    <citation type="submission" date="2025-09" db="UniProtKB">
        <authorList>
            <consortium name="Ensembl"/>
        </authorList>
    </citation>
    <scope>IDENTIFICATION</scope>
</reference>